<evidence type="ECO:0000313" key="4">
    <source>
        <dbReference type="Proteomes" id="UP000663203"/>
    </source>
</evidence>
<evidence type="ECO:0000313" key="3">
    <source>
        <dbReference type="EMBL" id="QSW98461.1"/>
    </source>
</evidence>
<protein>
    <submittedName>
        <fullName evidence="3">DUF4397 domain-containing protein</fullName>
    </submittedName>
</protein>
<dbReference type="AlphaFoldDB" id="A0A8A2VAF9"/>
<gene>
    <name evidence="3" type="ORF">J0X25_13785</name>
</gene>
<dbReference type="PROSITE" id="PS51257">
    <property type="entry name" value="PROKAR_LIPOPROTEIN"/>
    <property type="match status" value="1"/>
</dbReference>
<feature type="region of interest" description="Disordered" evidence="1">
    <location>
        <begin position="24"/>
        <end position="63"/>
    </location>
</feature>
<name>A0A8A2VAF9_9EURY</name>
<sequence>MARNQTRRQALTLIGATGAAALAGCMGGDDGTSDDEMTDDSGENDTGTGDEMTNETEGDAMNGSAAGVRVAHLSPDAPNVDVYVDGDAVLEDVPYRTISDYLELAPGTYEVMITAAGDAETVVFDDEVEVGEGDYTVAALGEVADENQPFAPAVLEDDLGDPGEDARLRLVHASPDAPAVDVTVGDGETVLVENVAFGDAAAVEVAPDAYTLEVRPATDANDGEVVATFDVEPAAGGVYSAFAVGYLEPESAPADAPFDLEVVVDHESEEN</sequence>
<dbReference type="GeneID" id="63188396"/>
<accession>A0A8A2VAF9</accession>
<dbReference type="Proteomes" id="UP000663203">
    <property type="component" value="Chromosome"/>
</dbReference>
<dbReference type="EMBL" id="CP071462">
    <property type="protein sequence ID" value="QSW98461.1"/>
    <property type="molecule type" value="Genomic_DNA"/>
</dbReference>
<feature type="domain" description="DUF4397" evidence="2">
    <location>
        <begin position="66"/>
        <end position="183"/>
    </location>
</feature>
<evidence type="ECO:0000259" key="2">
    <source>
        <dbReference type="Pfam" id="PF14344"/>
    </source>
</evidence>
<proteinExistence type="predicted"/>
<reference evidence="3 4" key="1">
    <citation type="submission" date="2021-03" db="EMBL/GenBank/DDBJ databases">
        <title>Haloterrigena longa sp. nov. and Haloterrigena limicola sp. nov., extremely halophilic archaea isolated from a salt lake.</title>
        <authorList>
            <person name="Henglin C."/>
        </authorList>
    </citation>
    <scope>NUCLEOTIDE SEQUENCE [LARGE SCALE GENOMIC DNA]</scope>
    <source>
        <strain evidence="3 4">KZCA68</strain>
    </source>
</reference>
<organism evidence="3 4">
    <name type="scientific">Haloterrigena alkaliphila</name>
    <dbReference type="NCBI Taxonomy" id="2816475"/>
    <lineage>
        <taxon>Archaea</taxon>
        <taxon>Methanobacteriati</taxon>
        <taxon>Methanobacteriota</taxon>
        <taxon>Stenosarchaea group</taxon>
        <taxon>Halobacteria</taxon>
        <taxon>Halobacteriales</taxon>
        <taxon>Natrialbaceae</taxon>
        <taxon>Haloterrigena</taxon>
    </lineage>
</organism>
<dbReference type="InterPro" id="IPR025510">
    <property type="entry name" value="DUF4397"/>
</dbReference>
<keyword evidence="4" id="KW-1185">Reference proteome</keyword>
<dbReference type="KEGG" id="hakz:J0X25_13785"/>
<dbReference type="Pfam" id="PF14344">
    <property type="entry name" value="DUF4397"/>
    <property type="match status" value="1"/>
</dbReference>
<evidence type="ECO:0000256" key="1">
    <source>
        <dbReference type="SAM" id="MobiDB-lite"/>
    </source>
</evidence>
<feature type="compositionally biased region" description="Acidic residues" evidence="1">
    <location>
        <begin position="31"/>
        <end position="43"/>
    </location>
</feature>
<dbReference type="RefSeq" id="WP_207288070.1">
    <property type="nucleotide sequence ID" value="NZ_CP071462.1"/>
</dbReference>